<dbReference type="InParanoid" id="A0A0C2T030"/>
<gene>
    <name evidence="1" type="ORF">M378DRAFT_168913</name>
</gene>
<keyword evidence="2" id="KW-1185">Reference proteome</keyword>
<dbReference type="HOGENOM" id="CLU_2235918_0_0_1"/>
<evidence type="ECO:0000313" key="1">
    <source>
        <dbReference type="EMBL" id="KIL59774.1"/>
    </source>
</evidence>
<dbReference type="AlphaFoldDB" id="A0A0C2T030"/>
<accession>A0A0C2T030</accession>
<reference evidence="1 2" key="1">
    <citation type="submission" date="2014-04" db="EMBL/GenBank/DDBJ databases">
        <title>Evolutionary Origins and Diversification of the Mycorrhizal Mutualists.</title>
        <authorList>
            <consortium name="DOE Joint Genome Institute"/>
            <consortium name="Mycorrhizal Genomics Consortium"/>
            <person name="Kohler A."/>
            <person name="Kuo A."/>
            <person name="Nagy L.G."/>
            <person name="Floudas D."/>
            <person name="Copeland A."/>
            <person name="Barry K.W."/>
            <person name="Cichocki N."/>
            <person name="Veneault-Fourrey C."/>
            <person name="LaButti K."/>
            <person name="Lindquist E.A."/>
            <person name="Lipzen A."/>
            <person name="Lundell T."/>
            <person name="Morin E."/>
            <person name="Murat C."/>
            <person name="Riley R."/>
            <person name="Ohm R."/>
            <person name="Sun H."/>
            <person name="Tunlid A."/>
            <person name="Henrissat B."/>
            <person name="Grigoriev I.V."/>
            <person name="Hibbett D.S."/>
            <person name="Martin F."/>
        </authorList>
    </citation>
    <scope>NUCLEOTIDE SEQUENCE [LARGE SCALE GENOMIC DNA]</scope>
    <source>
        <strain evidence="1 2">Koide BX008</strain>
    </source>
</reference>
<proteinExistence type="predicted"/>
<organism evidence="1 2">
    <name type="scientific">Amanita muscaria (strain Koide BX008)</name>
    <dbReference type="NCBI Taxonomy" id="946122"/>
    <lineage>
        <taxon>Eukaryota</taxon>
        <taxon>Fungi</taxon>
        <taxon>Dikarya</taxon>
        <taxon>Basidiomycota</taxon>
        <taxon>Agaricomycotina</taxon>
        <taxon>Agaricomycetes</taxon>
        <taxon>Agaricomycetidae</taxon>
        <taxon>Agaricales</taxon>
        <taxon>Pluteineae</taxon>
        <taxon>Amanitaceae</taxon>
        <taxon>Amanita</taxon>
    </lineage>
</organism>
<dbReference type="Proteomes" id="UP000054549">
    <property type="component" value="Unassembled WGS sequence"/>
</dbReference>
<sequence length="105" mass="12368">MECKRNRKEYSNLRLSSRRDDTYHYNLCRILLYSESEVSERNGEFPHSIWDSDRVHKGIRKRSQLKVTHVPHRLCEPVLTVAKDVLNILTTCNLSFTLSFLLSDS</sequence>
<evidence type="ECO:0000313" key="2">
    <source>
        <dbReference type="Proteomes" id="UP000054549"/>
    </source>
</evidence>
<protein>
    <submittedName>
        <fullName evidence="1">Uncharacterized protein</fullName>
    </submittedName>
</protein>
<name>A0A0C2T030_AMAMK</name>
<dbReference type="EMBL" id="KN818310">
    <property type="protein sequence ID" value="KIL59774.1"/>
    <property type="molecule type" value="Genomic_DNA"/>
</dbReference>